<comment type="caution">
    <text evidence="2">The sequence shown here is derived from an EMBL/GenBank/DDBJ whole genome shotgun (WGS) entry which is preliminary data.</text>
</comment>
<keyword evidence="2" id="KW-0560">Oxidoreductase</keyword>
<dbReference type="EMBL" id="JADOUF010000001">
    <property type="protein sequence ID" value="MBG6141795.1"/>
    <property type="molecule type" value="Genomic_DNA"/>
</dbReference>
<evidence type="ECO:0000313" key="2">
    <source>
        <dbReference type="EMBL" id="MBG6141795.1"/>
    </source>
</evidence>
<dbReference type="AlphaFoldDB" id="A0A8J7KKX7"/>
<evidence type="ECO:0000259" key="1">
    <source>
        <dbReference type="Pfam" id="PF04321"/>
    </source>
</evidence>
<feature type="domain" description="RmlD-like substrate binding" evidence="1">
    <location>
        <begin position="3"/>
        <end position="234"/>
    </location>
</feature>
<dbReference type="Pfam" id="PF04321">
    <property type="entry name" value="RmlD_sub_bind"/>
    <property type="match status" value="1"/>
</dbReference>
<dbReference type="SUPFAM" id="SSF51735">
    <property type="entry name" value="NAD(P)-binding Rossmann-fold domains"/>
    <property type="match status" value="1"/>
</dbReference>
<dbReference type="EC" id="1.1.1.133" evidence="2"/>
<organism evidence="2 3">
    <name type="scientific">Longispora fulva</name>
    <dbReference type="NCBI Taxonomy" id="619741"/>
    <lineage>
        <taxon>Bacteria</taxon>
        <taxon>Bacillati</taxon>
        <taxon>Actinomycetota</taxon>
        <taxon>Actinomycetes</taxon>
        <taxon>Micromonosporales</taxon>
        <taxon>Micromonosporaceae</taxon>
        <taxon>Longispora</taxon>
    </lineage>
</organism>
<gene>
    <name evidence="2" type="ORF">IW245_007989</name>
</gene>
<evidence type="ECO:0000313" key="3">
    <source>
        <dbReference type="Proteomes" id="UP000622552"/>
    </source>
</evidence>
<dbReference type="InterPro" id="IPR029903">
    <property type="entry name" value="RmlD-like-bd"/>
</dbReference>
<dbReference type="InterPro" id="IPR036291">
    <property type="entry name" value="NAD(P)-bd_dom_sf"/>
</dbReference>
<proteinExistence type="predicted"/>
<name>A0A8J7KKX7_9ACTN</name>
<protein>
    <submittedName>
        <fullName evidence="2">dTDP-4-dehydrorhamnose reductase</fullName>
        <ecNumber evidence="2">1.1.1.133</ecNumber>
    </submittedName>
</protein>
<keyword evidence="3" id="KW-1185">Reference proteome</keyword>
<dbReference type="Gene3D" id="3.40.50.720">
    <property type="entry name" value="NAD(P)-binding Rossmann-like Domain"/>
    <property type="match status" value="1"/>
</dbReference>
<reference evidence="2" key="1">
    <citation type="submission" date="2020-11" db="EMBL/GenBank/DDBJ databases">
        <title>Sequencing the genomes of 1000 actinobacteria strains.</title>
        <authorList>
            <person name="Klenk H.-P."/>
        </authorList>
    </citation>
    <scope>NUCLEOTIDE SEQUENCE</scope>
    <source>
        <strain evidence="2">DSM 45356</strain>
    </source>
</reference>
<dbReference type="RefSeq" id="WP_197008167.1">
    <property type="nucleotide sequence ID" value="NZ_BONS01000013.1"/>
</dbReference>
<dbReference type="PANTHER" id="PTHR43242">
    <property type="entry name" value="NAD(P)-BINDING ROSSMANN-FOLD SUPERFAMILY PROTEIN"/>
    <property type="match status" value="1"/>
</dbReference>
<dbReference type="Proteomes" id="UP000622552">
    <property type="component" value="Unassembled WGS sequence"/>
</dbReference>
<dbReference type="GO" id="GO:0008831">
    <property type="term" value="F:dTDP-4-dehydrorhamnose reductase activity"/>
    <property type="evidence" value="ECO:0007669"/>
    <property type="project" value="UniProtKB-EC"/>
</dbReference>
<dbReference type="PANTHER" id="PTHR43242:SF1">
    <property type="entry name" value="NAD(P)-BINDING ROSSMANN-FOLD SUPERFAMILY PROTEIN"/>
    <property type="match status" value="1"/>
</dbReference>
<accession>A0A8J7KKX7</accession>
<sequence length="268" mass="28142">MDTLLITGASGFLGAEVARRAVAAGWRVVGTYQSRVPEIGGVTWHRLDVTDRVAVAALVEDADPSAVVHTAFARNSWSVNADGAANVALASVGRRLVHVSSDAVFAGRTAPYTEQDTPEPITSYGGSKAAAETAIHAVHPDAVIVRNSLILGDGDSAHEKIIRDLAEGRRDGVLFTEELRCPIHVADLASALLELAGNDHAGVLNVAGPDAVSRYELGVLFAARLGIDPDRLRGGPAPFACPGEIRLDTSLALDLLHTRLRGVRELAA</sequence>
<dbReference type="UniPathway" id="UPA00124"/>
<dbReference type="GO" id="GO:0019305">
    <property type="term" value="P:dTDP-rhamnose biosynthetic process"/>
    <property type="evidence" value="ECO:0007669"/>
    <property type="project" value="UniProtKB-UniPathway"/>
</dbReference>